<name>A0AA46TIB8_9ACTN</name>
<feature type="region of interest" description="Disordered" evidence="1">
    <location>
        <begin position="59"/>
        <end position="93"/>
    </location>
</feature>
<feature type="compositionally biased region" description="Basic and acidic residues" evidence="1">
    <location>
        <begin position="15"/>
        <end position="26"/>
    </location>
</feature>
<evidence type="ECO:0000256" key="2">
    <source>
        <dbReference type="SAM" id="Phobius"/>
    </source>
</evidence>
<keyword evidence="2" id="KW-0472">Membrane</keyword>
<keyword evidence="4" id="KW-1185">Reference proteome</keyword>
<evidence type="ECO:0000313" key="4">
    <source>
        <dbReference type="Proteomes" id="UP001164390"/>
    </source>
</evidence>
<keyword evidence="2" id="KW-0812">Transmembrane</keyword>
<feature type="compositionally biased region" description="Low complexity" evidence="1">
    <location>
        <begin position="1"/>
        <end position="12"/>
    </location>
</feature>
<evidence type="ECO:0000256" key="1">
    <source>
        <dbReference type="SAM" id="MobiDB-lite"/>
    </source>
</evidence>
<organism evidence="3 4">
    <name type="scientific">Solicola gregarius</name>
    <dbReference type="NCBI Taxonomy" id="2908642"/>
    <lineage>
        <taxon>Bacteria</taxon>
        <taxon>Bacillati</taxon>
        <taxon>Actinomycetota</taxon>
        <taxon>Actinomycetes</taxon>
        <taxon>Propionibacteriales</taxon>
        <taxon>Nocardioidaceae</taxon>
        <taxon>Solicola</taxon>
    </lineage>
</organism>
<feature type="transmembrane region" description="Helical" evidence="2">
    <location>
        <begin position="35"/>
        <end position="57"/>
    </location>
</feature>
<evidence type="ECO:0000313" key="3">
    <source>
        <dbReference type="EMBL" id="UYM05675.1"/>
    </source>
</evidence>
<dbReference type="KEGG" id="sgrg:L0C25_00930"/>
<keyword evidence="2" id="KW-1133">Transmembrane helix</keyword>
<gene>
    <name evidence="3" type="ORF">L0C25_00930</name>
</gene>
<dbReference type="RefSeq" id="WP_271634497.1">
    <property type="nucleotide sequence ID" value="NZ_CP094970.1"/>
</dbReference>
<dbReference type="AlphaFoldDB" id="A0AA46TIB8"/>
<feature type="region of interest" description="Disordered" evidence="1">
    <location>
        <begin position="1"/>
        <end position="26"/>
    </location>
</feature>
<dbReference type="EMBL" id="CP094970">
    <property type="protein sequence ID" value="UYM05675.1"/>
    <property type="molecule type" value="Genomic_DNA"/>
</dbReference>
<dbReference type="Proteomes" id="UP001164390">
    <property type="component" value="Chromosome"/>
</dbReference>
<sequence length="240" mass="24993">MGKAKSAAAKNARQARRDKAEALRRRAEAEQRRRSIVFGSGVAVIAVVLVGLLVVAVSGQDESDGSGPSSASDLADVSGLGAANPPPWPAPADVSTRVEAAGMDLGPMGTAEHYHAHLDVIVDGESIPVPANLGVDPASGAMAALHTHEGDGIIHVEADTEGQPFTLGQLFTEWNVKLGPDRLGALNAGDGKDLAVYVNGDKIDGDPRLLRLEPHQQISMVFGPPDADVEIPDSYEFGDL</sequence>
<accession>A0AA46TIB8</accession>
<proteinExistence type="predicted"/>
<reference evidence="3" key="1">
    <citation type="submission" date="2022-01" db="EMBL/GenBank/DDBJ databases">
        <title>Nocardioidaceae gen. sp. A5X3R13.</title>
        <authorList>
            <person name="Lopez Marin M.A."/>
            <person name="Uhlik O."/>
        </authorList>
    </citation>
    <scope>NUCLEOTIDE SEQUENCE</scope>
    <source>
        <strain evidence="3">A5X3R13</strain>
    </source>
</reference>
<protein>
    <submittedName>
        <fullName evidence="3">Uncharacterized protein</fullName>
    </submittedName>
</protein>